<evidence type="ECO:0000313" key="3">
    <source>
        <dbReference type="Proteomes" id="UP000501802"/>
    </source>
</evidence>
<gene>
    <name evidence="2" type="ORF">G8759_34145</name>
</gene>
<evidence type="ECO:0000313" key="2">
    <source>
        <dbReference type="EMBL" id="QIP17325.1"/>
    </source>
</evidence>
<dbReference type="Proteomes" id="UP000501802">
    <property type="component" value="Chromosome"/>
</dbReference>
<keyword evidence="3" id="KW-1185">Reference proteome</keyword>
<reference evidence="2 3" key="1">
    <citation type="submission" date="2020-03" db="EMBL/GenBank/DDBJ databases">
        <authorList>
            <person name="Kim M.K."/>
        </authorList>
    </citation>
    <scope>NUCLEOTIDE SEQUENCE [LARGE SCALE GENOMIC DNA]</scope>
    <source>
        <strain evidence="2 3">BT328</strain>
    </source>
</reference>
<dbReference type="EMBL" id="CP050063">
    <property type="protein sequence ID" value="QIP17325.1"/>
    <property type="molecule type" value="Genomic_DNA"/>
</dbReference>
<organism evidence="2 3">
    <name type="scientific">Spirosoma aureum</name>
    <dbReference type="NCBI Taxonomy" id="2692134"/>
    <lineage>
        <taxon>Bacteria</taxon>
        <taxon>Pseudomonadati</taxon>
        <taxon>Bacteroidota</taxon>
        <taxon>Cytophagia</taxon>
        <taxon>Cytophagales</taxon>
        <taxon>Cytophagaceae</taxon>
        <taxon>Spirosoma</taxon>
    </lineage>
</organism>
<keyword evidence="1" id="KW-1133">Transmembrane helix</keyword>
<accession>A0A6G9AYF7</accession>
<proteinExistence type="predicted"/>
<evidence type="ECO:0000256" key="1">
    <source>
        <dbReference type="SAM" id="Phobius"/>
    </source>
</evidence>
<keyword evidence="1" id="KW-0812">Transmembrane</keyword>
<name>A0A6G9AYF7_9BACT</name>
<dbReference type="KEGG" id="spib:G8759_34145"/>
<protein>
    <submittedName>
        <fullName evidence="2">Uncharacterized protein</fullName>
    </submittedName>
</protein>
<dbReference type="RefSeq" id="WP_167218072.1">
    <property type="nucleotide sequence ID" value="NZ_CP050063.1"/>
</dbReference>
<keyword evidence="1" id="KW-0472">Membrane</keyword>
<sequence>MIGKAWNARPIKLLRESWRQFGKASLIKPKSILWLEPLALLLLFGLLLALVWMALS</sequence>
<dbReference type="AlphaFoldDB" id="A0A6G9AYF7"/>
<feature type="transmembrane region" description="Helical" evidence="1">
    <location>
        <begin position="33"/>
        <end position="55"/>
    </location>
</feature>